<evidence type="ECO:0000256" key="2">
    <source>
        <dbReference type="ARBA" id="ARBA00022801"/>
    </source>
</evidence>
<dbReference type="eggNOG" id="COG3663">
    <property type="taxonomic scope" value="Bacteria"/>
</dbReference>
<proteinExistence type="predicted"/>
<dbReference type="GO" id="GO:0004844">
    <property type="term" value="F:uracil DNA N-glycosylase activity"/>
    <property type="evidence" value="ECO:0007669"/>
    <property type="project" value="TreeGrafter"/>
</dbReference>
<dbReference type="Pfam" id="PF03167">
    <property type="entry name" value="UDG"/>
    <property type="match status" value="1"/>
</dbReference>
<dbReference type="InterPro" id="IPR015637">
    <property type="entry name" value="MUG/TDG"/>
</dbReference>
<name>B0T757_CAUSK</name>
<dbReference type="PANTHER" id="PTHR12159">
    <property type="entry name" value="G/T AND G/U MISMATCH-SPECIFIC DNA GLYCOSYLASE"/>
    <property type="match status" value="1"/>
</dbReference>
<feature type="domain" description="Uracil-DNA glycosylase-like" evidence="4">
    <location>
        <begin position="9"/>
        <end position="153"/>
    </location>
</feature>
<sequence length="186" mass="20036">MEKPLPDIVGPGLSVIFCGLNPGLSAAAAGHHFVGRSNRFWRVLHLAGFTPDQIAPEQDASLLAYGLGLTSVVERPTAGVDDLARAEFVAAAEGFERWVRRHDPRCIAFLGKAAYAAMMGRQAVPWGRQADPFGGAVAWVLPNPSGRNLAFSLDALVIAYRELRLSAELGFRQADPTPPEVSLRPH</sequence>
<dbReference type="STRING" id="366602.Caul_3568"/>
<reference evidence="5" key="1">
    <citation type="submission" date="2008-01" db="EMBL/GenBank/DDBJ databases">
        <title>Complete sequence of chromosome of Caulobacter sp. K31.</title>
        <authorList>
            <consortium name="US DOE Joint Genome Institute"/>
            <person name="Copeland A."/>
            <person name="Lucas S."/>
            <person name="Lapidus A."/>
            <person name="Barry K."/>
            <person name="Glavina del Rio T."/>
            <person name="Dalin E."/>
            <person name="Tice H."/>
            <person name="Pitluck S."/>
            <person name="Bruce D."/>
            <person name="Goodwin L."/>
            <person name="Thompson L.S."/>
            <person name="Brettin T."/>
            <person name="Detter J.C."/>
            <person name="Han C."/>
            <person name="Schmutz J."/>
            <person name="Larimer F."/>
            <person name="Land M."/>
            <person name="Hauser L."/>
            <person name="Kyrpides N."/>
            <person name="Kim E."/>
            <person name="Stephens C."/>
            <person name="Richardson P."/>
        </authorList>
    </citation>
    <scope>NUCLEOTIDE SEQUENCE [LARGE SCALE GENOMIC DNA]</scope>
    <source>
        <strain evidence="5">K31</strain>
    </source>
</reference>
<dbReference type="PANTHER" id="PTHR12159:SF9">
    <property type="entry name" value="G_T MISMATCH-SPECIFIC THYMINE DNA GLYCOSYLASE"/>
    <property type="match status" value="1"/>
</dbReference>
<keyword evidence="3" id="KW-0234">DNA repair</keyword>
<dbReference type="KEGG" id="cak:Caul_3568"/>
<dbReference type="HOGENOM" id="CLU_042829_3_0_5"/>
<protein>
    <submittedName>
        <fullName evidence="5">Uracil-DNA glycosylase superfamily</fullName>
    </submittedName>
</protein>
<keyword evidence="2" id="KW-0378">Hydrolase</keyword>
<keyword evidence="1" id="KW-0227">DNA damage</keyword>
<evidence type="ECO:0000256" key="1">
    <source>
        <dbReference type="ARBA" id="ARBA00022763"/>
    </source>
</evidence>
<dbReference type="CDD" id="cd10028">
    <property type="entry name" value="UDG-F2_TDG_MUG"/>
    <property type="match status" value="1"/>
</dbReference>
<evidence type="ECO:0000313" key="5">
    <source>
        <dbReference type="EMBL" id="ABZ72695.1"/>
    </source>
</evidence>
<dbReference type="AlphaFoldDB" id="B0T757"/>
<dbReference type="InterPro" id="IPR036895">
    <property type="entry name" value="Uracil-DNA_glycosylase-like_sf"/>
</dbReference>
<dbReference type="GO" id="GO:0006285">
    <property type="term" value="P:base-excision repair, AP site formation"/>
    <property type="evidence" value="ECO:0007669"/>
    <property type="project" value="InterPro"/>
</dbReference>
<dbReference type="OrthoDB" id="9799921at2"/>
<dbReference type="EMBL" id="CP000927">
    <property type="protein sequence ID" value="ABZ72695.1"/>
    <property type="molecule type" value="Genomic_DNA"/>
</dbReference>
<accession>B0T757</accession>
<dbReference type="InterPro" id="IPR005122">
    <property type="entry name" value="Uracil-DNA_glycosylase-like"/>
</dbReference>
<dbReference type="SUPFAM" id="SSF52141">
    <property type="entry name" value="Uracil-DNA glycosylase-like"/>
    <property type="match status" value="1"/>
</dbReference>
<evidence type="ECO:0000259" key="4">
    <source>
        <dbReference type="Pfam" id="PF03167"/>
    </source>
</evidence>
<dbReference type="NCBIfam" id="NF007570">
    <property type="entry name" value="PRK10201.1"/>
    <property type="match status" value="1"/>
</dbReference>
<gene>
    <name evidence="5" type="ordered locus">Caul_3568</name>
</gene>
<dbReference type="GO" id="GO:0008263">
    <property type="term" value="F:pyrimidine-specific mismatch base pair DNA N-glycosylase activity"/>
    <property type="evidence" value="ECO:0007669"/>
    <property type="project" value="TreeGrafter"/>
</dbReference>
<organism evidence="5">
    <name type="scientific">Caulobacter sp. (strain K31)</name>
    <dbReference type="NCBI Taxonomy" id="366602"/>
    <lineage>
        <taxon>Bacteria</taxon>
        <taxon>Pseudomonadati</taxon>
        <taxon>Pseudomonadota</taxon>
        <taxon>Alphaproteobacteria</taxon>
        <taxon>Caulobacterales</taxon>
        <taxon>Caulobacteraceae</taxon>
        <taxon>Caulobacter</taxon>
    </lineage>
</organism>
<dbReference type="Gene3D" id="3.40.470.10">
    <property type="entry name" value="Uracil-DNA glycosylase-like domain"/>
    <property type="match status" value="1"/>
</dbReference>
<evidence type="ECO:0000256" key="3">
    <source>
        <dbReference type="ARBA" id="ARBA00023204"/>
    </source>
</evidence>